<accession>A0A195B7R9</accession>
<gene>
    <name evidence="2" type="ORF">ALC53_09386</name>
</gene>
<reference evidence="2 3" key="1">
    <citation type="submission" date="2015-09" db="EMBL/GenBank/DDBJ databases">
        <title>Atta colombica WGS genome.</title>
        <authorList>
            <person name="Nygaard S."/>
            <person name="Hu H."/>
            <person name="Boomsma J."/>
            <person name="Zhang G."/>
        </authorList>
    </citation>
    <scope>NUCLEOTIDE SEQUENCE [LARGE SCALE GENOMIC DNA]</scope>
    <source>
        <strain evidence="2">Treedump-2</strain>
        <tissue evidence="2">Whole body</tissue>
    </source>
</reference>
<keyword evidence="1" id="KW-0812">Transmembrane</keyword>
<keyword evidence="1" id="KW-1133">Transmembrane helix</keyword>
<dbReference type="Proteomes" id="UP000078540">
    <property type="component" value="Unassembled WGS sequence"/>
</dbReference>
<protein>
    <submittedName>
        <fullName evidence="2">Uncharacterized protein</fullName>
    </submittedName>
</protein>
<dbReference type="AlphaFoldDB" id="A0A195B7R9"/>
<feature type="transmembrane region" description="Helical" evidence="1">
    <location>
        <begin position="34"/>
        <end position="53"/>
    </location>
</feature>
<dbReference type="EMBL" id="KQ976574">
    <property type="protein sequence ID" value="KYM80292.1"/>
    <property type="molecule type" value="Genomic_DNA"/>
</dbReference>
<organism evidence="2 3">
    <name type="scientific">Atta colombica</name>
    <dbReference type="NCBI Taxonomy" id="520822"/>
    <lineage>
        <taxon>Eukaryota</taxon>
        <taxon>Metazoa</taxon>
        <taxon>Ecdysozoa</taxon>
        <taxon>Arthropoda</taxon>
        <taxon>Hexapoda</taxon>
        <taxon>Insecta</taxon>
        <taxon>Pterygota</taxon>
        <taxon>Neoptera</taxon>
        <taxon>Endopterygota</taxon>
        <taxon>Hymenoptera</taxon>
        <taxon>Apocrita</taxon>
        <taxon>Aculeata</taxon>
        <taxon>Formicoidea</taxon>
        <taxon>Formicidae</taxon>
        <taxon>Myrmicinae</taxon>
        <taxon>Atta</taxon>
    </lineage>
</organism>
<name>A0A195B7R9_9HYME</name>
<proteinExistence type="predicted"/>
<evidence type="ECO:0000313" key="2">
    <source>
        <dbReference type="EMBL" id="KYM80292.1"/>
    </source>
</evidence>
<sequence length="150" mass="17376">MTMSLFNVRQFFGTLYQRYMFSLPAIHLSRTQKIFIICFTSGSILLGGLAQFLKRRRRHPIPPSRRHYRDYKTRLGNIKNANFDVLSQASWARRSEASTRSHISDRASLISSVPGGPDNNEKLTPQQYGVLGKFLMKFIINNSYILYIKK</sequence>
<keyword evidence="3" id="KW-1185">Reference proteome</keyword>
<evidence type="ECO:0000313" key="3">
    <source>
        <dbReference type="Proteomes" id="UP000078540"/>
    </source>
</evidence>
<evidence type="ECO:0000256" key="1">
    <source>
        <dbReference type="SAM" id="Phobius"/>
    </source>
</evidence>
<keyword evidence="1" id="KW-0472">Membrane</keyword>